<dbReference type="Proteomes" id="UP000319817">
    <property type="component" value="Chromosome"/>
</dbReference>
<keyword evidence="2" id="KW-0732">Signal</keyword>
<dbReference type="PANTHER" id="PTHR35889:SF3">
    <property type="entry name" value="F-BOX DOMAIN-CONTAINING PROTEIN"/>
    <property type="match status" value="1"/>
</dbReference>
<dbReference type="Pfam" id="PF07635">
    <property type="entry name" value="PSCyt1"/>
    <property type="match status" value="1"/>
</dbReference>
<dbReference type="RefSeq" id="WP_145416604.1">
    <property type="nucleotide sequence ID" value="NZ_CP036526.1"/>
</dbReference>
<feature type="domain" description="Cytochrome C Planctomycete-type" evidence="3">
    <location>
        <begin position="274"/>
        <end position="331"/>
    </location>
</feature>
<feature type="compositionally biased region" description="Polar residues" evidence="1">
    <location>
        <begin position="112"/>
        <end position="121"/>
    </location>
</feature>
<protein>
    <submittedName>
        <fullName evidence="4">Planctomycete cytochrome C</fullName>
    </submittedName>
</protein>
<name>A0A517NPS5_9BACT</name>
<gene>
    <name evidence="4" type="ORF">K239x_10640</name>
</gene>
<reference evidence="4 5" key="1">
    <citation type="submission" date="2019-02" db="EMBL/GenBank/DDBJ databases">
        <title>Deep-cultivation of Planctomycetes and their phenomic and genomic characterization uncovers novel biology.</title>
        <authorList>
            <person name="Wiegand S."/>
            <person name="Jogler M."/>
            <person name="Boedeker C."/>
            <person name="Pinto D."/>
            <person name="Vollmers J."/>
            <person name="Rivas-Marin E."/>
            <person name="Kohn T."/>
            <person name="Peeters S.H."/>
            <person name="Heuer A."/>
            <person name="Rast P."/>
            <person name="Oberbeckmann S."/>
            <person name="Bunk B."/>
            <person name="Jeske O."/>
            <person name="Meyerdierks A."/>
            <person name="Storesund J.E."/>
            <person name="Kallscheuer N."/>
            <person name="Luecker S."/>
            <person name="Lage O.M."/>
            <person name="Pohl T."/>
            <person name="Merkel B.J."/>
            <person name="Hornburger P."/>
            <person name="Mueller R.-W."/>
            <person name="Bruemmer F."/>
            <person name="Labrenz M."/>
            <person name="Spormann A.M."/>
            <person name="Op den Camp H."/>
            <person name="Overmann J."/>
            <person name="Amann R."/>
            <person name="Jetten M.S.M."/>
            <person name="Mascher T."/>
            <person name="Medema M.H."/>
            <person name="Devos D.P."/>
            <person name="Kaster A.-K."/>
            <person name="Ovreas L."/>
            <person name="Rohde M."/>
            <person name="Galperin M.Y."/>
            <person name="Jogler C."/>
        </authorList>
    </citation>
    <scope>NUCLEOTIDE SEQUENCE [LARGE SCALE GENOMIC DNA]</scope>
    <source>
        <strain evidence="4 5">K23_9</strain>
    </source>
</reference>
<proteinExistence type="predicted"/>
<dbReference type="OrthoDB" id="9809746at2"/>
<keyword evidence="5" id="KW-1185">Reference proteome</keyword>
<evidence type="ECO:0000256" key="2">
    <source>
        <dbReference type="SAM" id="SignalP"/>
    </source>
</evidence>
<dbReference type="AlphaFoldDB" id="A0A517NPS5"/>
<dbReference type="EMBL" id="CP036526">
    <property type="protein sequence ID" value="QDT09119.1"/>
    <property type="molecule type" value="Genomic_DNA"/>
</dbReference>
<dbReference type="PANTHER" id="PTHR35889">
    <property type="entry name" value="CYCLOINULO-OLIGOSACCHARIDE FRUCTANOTRANSFERASE-RELATED"/>
    <property type="match status" value="1"/>
</dbReference>
<sequence length="640" mass="67543" precursor="true">MRLFSSLAIAVACCVITHAAELSSREKSIVASVNTSVKNAGADYAAGKFDSAGQHVRSAMNKIDVGMKAGSADLYEALAPAMKRISKAHAMLDFEGVSLPPFRRPKMPAASTMKSSAESPQPDSPLAGSPGLSQEGISFTKQVAPILTARCGRCHIEGSKGQFNLGTFASLMKGPPEGVVVFAGDTVASRLIQTIVTGDMPRGGGKVTPPELAILNGWIIQGAKFDGADPTASIASGMTPAPAAENPRAEVKRATGNETVSFARDVAPILVGNCNGCHINAMQVRGGLRMDSFNQIFRGGDSGEIIVPGKSADSLLIKKIKGMGIEGERMPAGGRPALSDADITLISTWIDEGATLDGASETQPISVMAQLAWAANASAAEMSSKRQSLASENLALVANATNPVSVVVTDHFYVTGTSSKATLETVGAAAEQKMKDVQSVVSGKPGEDFFHGRASIFVLPQRYDYSEFAKMVEQRSVPTSWTSHWKFNGVDAYVAVVASDREEEDTISDRLLSPIASLAVATRGNDVPRWFAEGVGTAVDLRGSSQDRIAKSQREAEIREAVAACKDAKGFLGGKLSPVHTDRMGAAMVATLMDRQNRKRFDACLQALDSGKPFNAAFAAAFQSPVNTWVNNWLNWAKGS</sequence>
<evidence type="ECO:0000313" key="5">
    <source>
        <dbReference type="Proteomes" id="UP000319817"/>
    </source>
</evidence>
<evidence type="ECO:0000313" key="4">
    <source>
        <dbReference type="EMBL" id="QDT09119.1"/>
    </source>
</evidence>
<dbReference type="InterPro" id="IPR011429">
    <property type="entry name" value="Cyt_c_Planctomycete-type"/>
</dbReference>
<accession>A0A517NPS5</accession>
<feature type="chain" id="PRO_5021937061" evidence="2">
    <location>
        <begin position="20"/>
        <end position="640"/>
    </location>
</feature>
<feature type="signal peptide" evidence="2">
    <location>
        <begin position="1"/>
        <end position="19"/>
    </location>
</feature>
<organism evidence="4 5">
    <name type="scientific">Stieleria marina</name>
    <dbReference type="NCBI Taxonomy" id="1930275"/>
    <lineage>
        <taxon>Bacteria</taxon>
        <taxon>Pseudomonadati</taxon>
        <taxon>Planctomycetota</taxon>
        <taxon>Planctomycetia</taxon>
        <taxon>Pirellulales</taxon>
        <taxon>Pirellulaceae</taxon>
        <taxon>Stieleria</taxon>
    </lineage>
</organism>
<evidence type="ECO:0000256" key="1">
    <source>
        <dbReference type="SAM" id="MobiDB-lite"/>
    </source>
</evidence>
<evidence type="ECO:0000259" key="3">
    <source>
        <dbReference type="Pfam" id="PF07635"/>
    </source>
</evidence>
<feature type="region of interest" description="Disordered" evidence="1">
    <location>
        <begin position="103"/>
        <end position="134"/>
    </location>
</feature>